<dbReference type="GO" id="GO:0005886">
    <property type="term" value="C:plasma membrane"/>
    <property type="evidence" value="ECO:0007669"/>
    <property type="project" value="UniProtKB-SubCell"/>
</dbReference>
<dbReference type="InterPro" id="IPR018076">
    <property type="entry name" value="T2SS_GspF_dom"/>
</dbReference>
<evidence type="ECO:0000313" key="11">
    <source>
        <dbReference type="Proteomes" id="UP000229315"/>
    </source>
</evidence>
<dbReference type="InterPro" id="IPR042094">
    <property type="entry name" value="T2SS_GspF_sf"/>
</dbReference>
<feature type="domain" description="Type II secretion system protein GspF" evidence="9">
    <location>
        <begin position="76"/>
        <end position="198"/>
    </location>
</feature>
<dbReference type="InterPro" id="IPR003004">
    <property type="entry name" value="GspF/PilC"/>
</dbReference>
<reference evidence="11" key="1">
    <citation type="submission" date="2017-09" db="EMBL/GenBank/DDBJ databases">
        <title>Depth-based differentiation of microbial function through sediment-hosted aquifers and enrichment of novel symbionts in the deep terrestrial subsurface.</title>
        <authorList>
            <person name="Probst A.J."/>
            <person name="Ladd B."/>
            <person name="Jarett J.K."/>
            <person name="Geller-Mcgrath D.E."/>
            <person name="Sieber C.M.K."/>
            <person name="Emerson J.B."/>
            <person name="Anantharaman K."/>
            <person name="Thomas B.C."/>
            <person name="Malmstrom R."/>
            <person name="Stieglmeier M."/>
            <person name="Klingl A."/>
            <person name="Woyke T."/>
            <person name="Ryan C.M."/>
            <person name="Banfield J.F."/>
        </authorList>
    </citation>
    <scope>NUCLEOTIDE SEQUENCE [LARGE SCALE GENOMIC DNA]</scope>
</reference>
<keyword evidence="7 8" id="KW-0472">Membrane</keyword>
<evidence type="ECO:0000256" key="1">
    <source>
        <dbReference type="ARBA" id="ARBA00004429"/>
    </source>
</evidence>
<feature type="transmembrane region" description="Helical" evidence="8">
    <location>
        <begin position="217"/>
        <end position="247"/>
    </location>
</feature>
<feature type="transmembrane region" description="Helical" evidence="8">
    <location>
        <begin position="382"/>
        <end position="403"/>
    </location>
</feature>
<dbReference type="Pfam" id="PF00482">
    <property type="entry name" value="T2SSF"/>
    <property type="match status" value="2"/>
</dbReference>
<evidence type="ECO:0000256" key="3">
    <source>
        <dbReference type="ARBA" id="ARBA00022475"/>
    </source>
</evidence>
<keyword evidence="3" id="KW-1003">Cell membrane</keyword>
<accession>A0A2H0UFD7</accession>
<dbReference type="Proteomes" id="UP000229315">
    <property type="component" value="Unassembled WGS sequence"/>
</dbReference>
<evidence type="ECO:0000256" key="4">
    <source>
        <dbReference type="ARBA" id="ARBA00022519"/>
    </source>
</evidence>
<organism evidence="10 11">
    <name type="scientific">Candidatus Kaiserbacteria bacterium CG10_big_fil_rev_8_21_14_0_10_45_20</name>
    <dbReference type="NCBI Taxonomy" id="1974607"/>
    <lineage>
        <taxon>Bacteria</taxon>
        <taxon>Candidatus Kaiseribacteriota</taxon>
    </lineage>
</organism>
<sequence length="409" mass="44441">MSMSKFKVKAITKGEDSYEEVIDAEDKFAAYREIRERGDTVISLKETQGKGGGGLSLSSIDIFLSNVSADEKVMLTRNLAAMLEAGLTASRALEVIEKQTKNKKLKSVLQSIVSDVKKGDPLSSAFARFDTIFSPLLISMVRAGEESGQMAESLRVVSSQMESSNNLSKRIKGAMMYPSIVLIAMVIIGILMLMYVVPTLTQTFSELGTELPITTQMIIGASNFLASNTVIALLGIFLVVVGFIYALRTKVGARVSNFILLRVPVIGDLIKEVNSARTTRTISSLLSAGVDMVLAISITKDVVQNSFYQKVLIEAEASVVKGGSLSETFRKYPKLYPPLVPEMAAVGEETGRLSEMLNETAQFYESSVERQTKDLSTIIEPILMLFIGSVVGFFALSMIAPIYSLSSAI</sequence>
<proteinExistence type="inferred from homology"/>
<comment type="subcellular location">
    <subcellularLocation>
        <location evidence="1">Cell inner membrane</location>
        <topology evidence="1">Multi-pass membrane protein</topology>
    </subcellularLocation>
</comment>
<evidence type="ECO:0000256" key="2">
    <source>
        <dbReference type="ARBA" id="ARBA00005745"/>
    </source>
</evidence>
<dbReference type="PANTHER" id="PTHR30012:SF0">
    <property type="entry name" value="TYPE II SECRETION SYSTEM PROTEIN F-RELATED"/>
    <property type="match status" value="1"/>
</dbReference>
<evidence type="ECO:0000256" key="5">
    <source>
        <dbReference type="ARBA" id="ARBA00022692"/>
    </source>
</evidence>
<comment type="caution">
    <text evidence="10">The sequence shown here is derived from an EMBL/GenBank/DDBJ whole genome shotgun (WGS) entry which is preliminary data.</text>
</comment>
<evidence type="ECO:0000256" key="7">
    <source>
        <dbReference type="ARBA" id="ARBA00023136"/>
    </source>
</evidence>
<dbReference type="EMBL" id="PFBH01000014">
    <property type="protein sequence ID" value="PIR85134.1"/>
    <property type="molecule type" value="Genomic_DNA"/>
</dbReference>
<feature type="domain" description="Type II secretion system protein GspF" evidence="9">
    <location>
        <begin position="279"/>
        <end position="401"/>
    </location>
</feature>
<dbReference type="Gene3D" id="1.20.81.30">
    <property type="entry name" value="Type II secretion system (T2SS), domain F"/>
    <property type="match status" value="2"/>
</dbReference>
<keyword evidence="4" id="KW-0997">Cell inner membrane</keyword>
<evidence type="ECO:0000256" key="6">
    <source>
        <dbReference type="ARBA" id="ARBA00022989"/>
    </source>
</evidence>
<dbReference type="PANTHER" id="PTHR30012">
    <property type="entry name" value="GENERAL SECRETION PATHWAY PROTEIN"/>
    <property type="match status" value="1"/>
</dbReference>
<dbReference type="FunFam" id="1.20.81.30:FF:000001">
    <property type="entry name" value="Type II secretion system protein F"/>
    <property type="match status" value="2"/>
</dbReference>
<evidence type="ECO:0000313" key="10">
    <source>
        <dbReference type="EMBL" id="PIR85134.1"/>
    </source>
</evidence>
<evidence type="ECO:0000259" key="9">
    <source>
        <dbReference type="Pfam" id="PF00482"/>
    </source>
</evidence>
<name>A0A2H0UFD7_9BACT</name>
<dbReference type="AlphaFoldDB" id="A0A2H0UFD7"/>
<protein>
    <recommendedName>
        <fullName evidence="9">Type II secretion system protein GspF domain-containing protein</fullName>
    </recommendedName>
</protein>
<dbReference type="PRINTS" id="PR00812">
    <property type="entry name" value="BCTERIALGSPF"/>
</dbReference>
<keyword evidence="5 8" id="KW-0812">Transmembrane</keyword>
<feature type="transmembrane region" description="Helical" evidence="8">
    <location>
        <begin position="174"/>
        <end position="197"/>
    </location>
</feature>
<keyword evidence="6 8" id="KW-1133">Transmembrane helix</keyword>
<evidence type="ECO:0000256" key="8">
    <source>
        <dbReference type="SAM" id="Phobius"/>
    </source>
</evidence>
<comment type="similarity">
    <text evidence="2">Belongs to the GSP F family.</text>
</comment>
<gene>
    <name evidence="10" type="ORF">COU15_01865</name>
</gene>